<keyword evidence="2" id="KW-1185">Reference proteome</keyword>
<accession>A0A426REV4</accession>
<dbReference type="EMBL" id="QUSX01000006">
    <property type="protein sequence ID" value="RRQ47449.1"/>
    <property type="molecule type" value="Genomic_DNA"/>
</dbReference>
<dbReference type="AlphaFoldDB" id="A0A426REV4"/>
<proteinExistence type="predicted"/>
<comment type="caution">
    <text evidence="1">The sequence shown here is derived from an EMBL/GenBank/DDBJ whole genome shotgun (WGS) entry which is preliminary data.</text>
</comment>
<name>A0A426REV4_9FLAO</name>
<protein>
    <submittedName>
        <fullName evidence="1">Uncharacterized protein</fullName>
    </submittedName>
</protein>
<evidence type="ECO:0000313" key="2">
    <source>
        <dbReference type="Proteomes" id="UP000286990"/>
    </source>
</evidence>
<reference evidence="2" key="2">
    <citation type="submission" date="2018-12" db="EMBL/GenBank/DDBJ databases">
        <title>Maribacter lutimaris sp. nov., isolated from marine sediment.</title>
        <authorList>
            <person name="Kim K.K."/>
        </authorList>
    </citation>
    <scope>NUCLEOTIDE SEQUENCE [LARGE SCALE GENOMIC DNA]</scope>
    <source>
        <strain evidence="2">PoM-212</strain>
    </source>
</reference>
<evidence type="ECO:0000313" key="1">
    <source>
        <dbReference type="EMBL" id="RRQ47449.1"/>
    </source>
</evidence>
<sequence>MGSKLTGNYTAISGNPLQNQPCSTYHYTTNPMPIGIYYIRLEISGKTKVDLNVDNIPEFWNEPYEFSVGVIE</sequence>
<gene>
    <name evidence="1" type="ORF">DZC72_17810</name>
</gene>
<dbReference type="Proteomes" id="UP000286990">
    <property type="component" value="Unassembled WGS sequence"/>
</dbReference>
<organism evidence="1 2">
    <name type="scientific">Maribacter algicola</name>
    <dbReference type="NCBI Taxonomy" id="2498892"/>
    <lineage>
        <taxon>Bacteria</taxon>
        <taxon>Pseudomonadati</taxon>
        <taxon>Bacteroidota</taxon>
        <taxon>Flavobacteriia</taxon>
        <taxon>Flavobacteriales</taxon>
        <taxon>Flavobacteriaceae</taxon>
        <taxon>Maribacter</taxon>
    </lineage>
</organism>
<reference evidence="2" key="1">
    <citation type="submission" date="2018-08" db="EMBL/GenBank/DDBJ databases">
        <authorList>
            <person name="Khan S.A."/>
            <person name="J S.E."/>
        </authorList>
    </citation>
    <scope>NUCLEOTIDE SEQUENCE [LARGE SCALE GENOMIC DNA]</scope>
    <source>
        <strain evidence="2">PoM-212</strain>
    </source>
</reference>